<dbReference type="InterPro" id="IPR036028">
    <property type="entry name" value="SH3-like_dom_sf"/>
</dbReference>
<feature type="compositionally biased region" description="Basic and acidic residues" evidence="14">
    <location>
        <begin position="400"/>
        <end position="413"/>
    </location>
</feature>
<feature type="compositionally biased region" description="Low complexity" evidence="14">
    <location>
        <begin position="653"/>
        <end position="668"/>
    </location>
</feature>
<dbReference type="SUPFAM" id="SSF50044">
    <property type="entry name" value="SH3-domain"/>
    <property type="match status" value="3"/>
</dbReference>
<feature type="domain" description="SH3" evidence="15">
    <location>
        <begin position="316"/>
        <end position="377"/>
    </location>
</feature>
<dbReference type="Proteomes" id="UP000242525">
    <property type="component" value="Unassembled WGS sequence"/>
</dbReference>
<dbReference type="GO" id="GO:0030674">
    <property type="term" value="F:protein-macromolecule adaptor activity"/>
    <property type="evidence" value="ECO:0007669"/>
    <property type="project" value="InterPro"/>
</dbReference>
<dbReference type="InterPro" id="IPR001452">
    <property type="entry name" value="SH3_domain"/>
</dbReference>
<dbReference type="GO" id="GO:0030479">
    <property type="term" value="C:actin cortical patch"/>
    <property type="evidence" value="ECO:0007669"/>
    <property type="project" value="UniProtKB-SubCell"/>
</dbReference>
<dbReference type="CDD" id="cd11775">
    <property type="entry name" value="SH3_Sla1p_3"/>
    <property type="match status" value="1"/>
</dbReference>
<feature type="compositionally biased region" description="Basic and acidic residues" evidence="14">
    <location>
        <begin position="167"/>
        <end position="180"/>
    </location>
</feature>
<proteinExistence type="inferred from homology"/>
<feature type="compositionally biased region" description="Basic and acidic residues" evidence="14">
    <location>
        <begin position="476"/>
        <end position="487"/>
    </location>
</feature>
<evidence type="ECO:0000259" key="15">
    <source>
        <dbReference type="PROSITE" id="PS50002"/>
    </source>
</evidence>
<dbReference type="CDD" id="cd11773">
    <property type="entry name" value="SH3_Sla1p_1"/>
    <property type="match status" value="1"/>
</dbReference>
<dbReference type="Pfam" id="PF18017">
    <property type="entry name" value="SAM_4"/>
    <property type="match status" value="1"/>
</dbReference>
<feature type="region of interest" description="Disordered" evidence="14">
    <location>
        <begin position="589"/>
        <end position="613"/>
    </location>
</feature>
<dbReference type="Gene3D" id="2.30.30.700">
    <property type="entry name" value="SLA1 homology domain 1"/>
    <property type="match status" value="1"/>
</dbReference>
<accession>A0A0J9X6U1</accession>
<keyword evidence="8" id="KW-0254">Endocytosis</keyword>
<evidence type="ECO:0000256" key="11">
    <source>
        <dbReference type="ARBA" id="ARBA00023203"/>
    </source>
</evidence>
<name>A0A0J9X6U1_GEOCN</name>
<keyword evidence="10" id="KW-0967">Endosome</keyword>
<feature type="compositionally biased region" description="Low complexity" evidence="14">
    <location>
        <begin position="1012"/>
        <end position="1028"/>
    </location>
</feature>
<feature type="region of interest" description="Disordered" evidence="14">
    <location>
        <begin position="926"/>
        <end position="956"/>
    </location>
</feature>
<feature type="region of interest" description="Disordered" evidence="14">
    <location>
        <begin position="129"/>
        <end position="212"/>
    </location>
</feature>
<feature type="compositionally biased region" description="Low complexity" evidence="14">
    <location>
        <begin position="383"/>
        <end position="399"/>
    </location>
</feature>
<dbReference type="OrthoDB" id="26539at2759"/>
<feature type="compositionally biased region" description="Low complexity" evidence="14">
    <location>
        <begin position="496"/>
        <end position="510"/>
    </location>
</feature>
<evidence type="ECO:0000256" key="3">
    <source>
        <dbReference type="ARBA" id="ARBA00004413"/>
    </source>
</evidence>
<keyword evidence="12" id="KW-0206">Cytoskeleton</keyword>
<evidence type="ECO:0000256" key="8">
    <source>
        <dbReference type="ARBA" id="ARBA00022583"/>
    </source>
</evidence>
<dbReference type="Pfam" id="PF03983">
    <property type="entry name" value="SHD1"/>
    <property type="match status" value="1"/>
</dbReference>
<protein>
    <recommendedName>
        <fullName evidence="5">Actin cytoskeleton-regulatory complex protein SLA1</fullName>
    </recommendedName>
</protein>
<evidence type="ECO:0000256" key="12">
    <source>
        <dbReference type="ARBA" id="ARBA00023212"/>
    </source>
</evidence>
<dbReference type="EMBL" id="CCBN010000004">
    <property type="protein sequence ID" value="CDO52856.1"/>
    <property type="molecule type" value="Genomic_DNA"/>
</dbReference>
<dbReference type="Gene3D" id="1.10.150.50">
    <property type="entry name" value="Transcription Factor, Ets-1"/>
    <property type="match status" value="1"/>
</dbReference>
<feature type="region of interest" description="Disordered" evidence="14">
    <location>
        <begin position="476"/>
        <end position="524"/>
    </location>
</feature>
<evidence type="ECO:0000313" key="16">
    <source>
        <dbReference type="EMBL" id="CDO52856.1"/>
    </source>
</evidence>
<dbReference type="PANTHER" id="PTHR15735:SF21">
    <property type="entry name" value="PROTEIN NERVOUS WRECK"/>
    <property type="match status" value="1"/>
</dbReference>
<dbReference type="GO" id="GO:0042802">
    <property type="term" value="F:identical protein binding"/>
    <property type="evidence" value="ECO:0007669"/>
    <property type="project" value="InterPro"/>
</dbReference>
<evidence type="ECO:0000256" key="10">
    <source>
        <dbReference type="ARBA" id="ARBA00022753"/>
    </source>
</evidence>
<evidence type="ECO:0000256" key="13">
    <source>
        <dbReference type="PROSITE-ProRule" id="PRU00192"/>
    </source>
</evidence>
<dbReference type="InterPro" id="IPR056996">
    <property type="entry name" value="PH_SLA1"/>
</dbReference>
<dbReference type="InterPro" id="IPR035800">
    <property type="entry name" value="Sla1_SH3_1"/>
</dbReference>
<comment type="subcellular location">
    <subcellularLocation>
        <location evidence="3">Cell membrane</location>
        <topology evidence="3">Peripheral membrane protein</topology>
        <orientation evidence="3">Cytoplasmic side</orientation>
    </subcellularLocation>
    <subcellularLocation>
        <location evidence="2">Cytoplasm</location>
        <location evidence="2">Cytoskeleton</location>
        <location evidence="2">Actin patch</location>
    </subcellularLocation>
    <subcellularLocation>
        <location evidence="1">Endosome membrane</location>
        <topology evidence="1">Peripheral membrane protein</topology>
        <orientation evidence="1">Cytoplasmic side</orientation>
    </subcellularLocation>
</comment>
<dbReference type="Pfam" id="PF00018">
    <property type="entry name" value="SH3_1"/>
    <property type="match status" value="1"/>
</dbReference>
<organism evidence="16 17">
    <name type="scientific">Geotrichum candidum</name>
    <name type="common">Oospora lactis</name>
    <name type="synonym">Dipodascus geotrichum</name>
    <dbReference type="NCBI Taxonomy" id="1173061"/>
    <lineage>
        <taxon>Eukaryota</taxon>
        <taxon>Fungi</taxon>
        <taxon>Dikarya</taxon>
        <taxon>Ascomycota</taxon>
        <taxon>Saccharomycotina</taxon>
        <taxon>Dipodascomycetes</taxon>
        <taxon>Dipodascales</taxon>
        <taxon>Dipodascaceae</taxon>
        <taxon>Geotrichum</taxon>
    </lineage>
</organism>
<evidence type="ECO:0000313" key="17">
    <source>
        <dbReference type="Proteomes" id="UP000242525"/>
    </source>
</evidence>
<gene>
    <name evidence="16" type="ORF">BN980_GECA04s00571g</name>
</gene>
<dbReference type="AlphaFoldDB" id="A0A0J9X6U1"/>
<keyword evidence="9" id="KW-0677">Repeat</keyword>
<dbReference type="STRING" id="1173061.A0A0J9X6U1"/>
<keyword evidence="17" id="KW-1185">Reference proteome</keyword>
<feature type="region of interest" description="Disordered" evidence="14">
    <location>
        <begin position="382"/>
        <end position="418"/>
    </location>
</feature>
<dbReference type="PANTHER" id="PTHR15735">
    <property type="entry name" value="FCH AND DOUBLE SH3 DOMAINS PROTEIN"/>
    <property type="match status" value="1"/>
</dbReference>
<evidence type="ECO:0000256" key="4">
    <source>
        <dbReference type="ARBA" id="ARBA00007948"/>
    </source>
</evidence>
<dbReference type="GO" id="GO:0006897">
    <property type="term" value="P:endocytosis"/>
    <property type="evidence" value="ECO:0007669"/>
    <property type="project" value="UniProtKB-KW"/>
</dbReference>
<sequence>MPSVFIGVYKALYPYTAQTNEELTIGPNDLLYLLEKSSTDDWWKVKKKIPGSNVEEPSGLVPNNYIQPATPIGTAKALYPYESQNAEELSFNEGQIFDTYDPSDTEWVLVGFNDQYGFVPGNYIDRSPQNSSATRVAREPVPSAPVPSAPVPSSAPKQAVQKPLPDMPRDDPNDDYERSPQRFSKKSGSISKSRPSESPAPAASPAPRHEVNTWQVQEIDGKKKYKATLTVFNNGIKFTPSNTSSSYANEWSILDLYYYNSEKKHIFLEFNNPKVSLELHAGSKDNAEEIVSVIGAIAGANKANGLREVITASRSVGHKMGKVLYDFEAQGDDEVSVKEGETIYVINDEESPEWWMVKTASGKQGVIPSTYVEVEKDYKSSKKTSSSKFPTRGSSSSKIDSSDKYRGHIRDTSKSVPDANKVRTWSDRTNSFKVEAQLLGCVDGKIHLHKTNGVKIAVAASKMSLEDIEYVERVTGKSLESEKDPKSSSRSHRKGASSSSRAPTYASPSQQAPPPQQAPVRNPNDYDWLNFFQECGIDPSNCNKYAINFNRDQMDESVLEQINPQVLRTLGLKEGDILRVMKKLDDKYHRSGAKQLPQQQPPVQQVQQTAQPPIQQLQPIQPQPAPVQPSQPQQPAVTGFTDNAWTVKTPSQPQTTSFASAPTSSTQSLPSNQPTGALQDLLDFGPRPTQSVKSASTTMLPQTQANHIASTPTGGANFLQPNRTGGATAVVTVPVSIPIQFQPVASISVQPANPFNASQQPLQSTLTGGNIFNTPIQPMITGGNAFNPQVQHTITGGNAYGAPIQPTMTGGNVFAQPTITGGNPFAPQPTVSAGNNIFAQPTTTGGNAFAQPTLTGGNIFNTPAQSSLTGGNVFANPVQSSLTGGNIFNAPMQSQPTGGNVFNAPLQNQMTGSGIFNAPVQPQRTGGFTGNSQPSFGTNSFNAGFTSHPSGSVPNLSTPNPFAMQQQANSFGMSQPQATTGSGMFGNSQPMNTLANQFSQVSLQSQQQQQFGFQQQQQQQQMQPLQTQATGFGFGNTTSAPAISFGAAPLQPTLTGRRANIASATPQNPFGF</sequence>
<dbReference type="Pfam" id="PF24081">
    <property type="entry name" value="PH_SLA1"/>
    <property type="match status" value="1"/>
</dbReference>
<feature type="region of interest" description="Disordered" evidence="14">
    <location>
        <begin position="644"/>
        <end position="693"/>
    </location>
</feature>
<dbReference type="GO" id="GO:0005886">
    <property type="term" value="C:plasma membrane"/>
    <property type="evidence" value="ECO:0007669"/>
    <property type="project" value="UniProtKB-SubCell"/>
</dbReference>
<dbReference type="Pfam" id="PF14604">
    <property type="entry name" value="SH3_9"/>
    <property type="match status" value="2"/>
</dbReference>
<feature type="region of interest" description="Disordered" evidence="14">
    <location>
        <begin position="969"/>
        <end position="992"/>
    </location>
</feature>
<dbReference type="SMART" id="SM00326">
    <property type="entry name" value="SH3"/>
    <property type="match status" value="3"/>
</dbReference>
<comment type="caution">
    <text evidence="16">The sequence shown here is derived from an EMBL/GenBank/DDBJ whole genome shotgun (WGS) entry which is preliminary data.</text>
</comment>
<reference evidence="16" key="1">
    <citation type="submission" date="2014-03" db="EMBL/GenBank/DDBJ databases">
        <authorList>
            <person name="Casaregola S."/>
        </authorList>
    </citation>
    <scope>NUCLEOTIDE SEQUENCE [LARGE SCALE GENOMIC DNA]</scope>
    <source>
        <strain evidence="16">CLIB 918</strain>
    </source>
</reference>
<dbReference type="PROSITE" id="PS50002">
    <property type="entry name" value="SH3"/>
    <property type="match status" value="2"/>
</dbReference>
<keyword evidence="11" id="KW-0009">Actin-binding</keyword>
<comment type="similarity">
    <text evidence="4">Belongs to the SLA1 family.</text>
</comment>
<dbReference type="InterPro" id="IPR013761">
    <property type="entry name" value="SAM/pointed_sf"/>
</dbReference>
<feature type="compositionally biased region" description="Low complexity" evidence="14">
    <location>
        <begin position="595"/>
        <end position="613"/>
    </location>
</feature>
<feature type="region of interest" description="Disordered" evidence="14">
    <location>
        <begin position="619"/>
        <end position="638"/>
    </location>
</feature>
<keyword evidence="7" id="KW-0963">Cytoplasm</keyword>
<evidence type="ECO:0000256" key="2">
    <source>
        <dbReference type="ARBA" id="ARBA00004134"/>
    </source>
</evidence>
<evidence type="ECO:0000256" key="14">
    <source>
        <dbReference type="SAM" id="MobiDB-lite"/>
    </source>
</evidence>
<dbReference type="GO" id="GO:0043130">
    <property type="term" value="F:ubiquitin binding"/>
    <property type="evidence" value="ECO:0007669"/>
    <property type="project" value="InterPro"/>
</dbReference>
<dbReference type="GO" id="GO:0010008">
    <property type="term" value="C:endosome membrane"/>
    <property type="evidence" value="ECO:0007669"/>
    <property type="project" value="UniProtKB-SubCell"/>
</dbReference>
<feature type="compositionally biased region" description="Low complexity" evidence="14">
    <location>
        <begin position="191"/>
        <end position="206"/>
    </location>
</feature>
<feature type="domain" description="SH3" evidence="15">
    <location>
        <begin position="4"/>
        <end position="71"/>
    </location>
</feature>
<evidence type="ECO:0000256" key="5">
    <source>
        <dbReference type="ARBA" id="ARBA00020357"/>
    </source>
</evidence>
<evidence type="ECO:0000256" key="7">
    <source>
        <dbReference type="ARBA" id="ARBA00022490"/>
    </source>
</evidence>
<dbReference type="GO" id="GO:0003779">
    <property type="term" value="F:actin binding"/>
    <property type="evidence" value="ECO:0007669"/>
    <property type="project" value="UniProtKB-KW"/>
</dbReference>
<feature type="region of interest" description="Disordered" evidence="14">
    <location>
        <begin position="1012"/>
        <end position="1034"/>
    </location>
</feature>
<dbReference type="InterPro" id="IPR007131">
    <property type="entry name" value="SHD1"/>
</dbReference>
<evidence type="ECO:0000256" key="1">
    <source>
        <dbReference type="ARBA" id="ARBA00004125"/>
    </source>
</evidence>
<evidence type="ECO:0000256" key="6">
    <source>
        <dbReference type="ARBA" id="ARBA00022443"/>
    </source>
</evidence>
<keyword evidence="6 13" id="KW-0728">SH3 domain</keyword>
<dbReference type="InterPro" id="IPR035821">
    <property type="entry name" value="Sla1_SH3_3"/>
</dbReference>
<evidence type="ECO:0000256" key="9">
    <source>
        <dbReference type="ARBA" id="ARBA00022737"/>
    </source>
</evidence>
<dbReference type="Gene3D" id="2.30.30.40">
    <property type="entry name" value="SH3 Domains"/>
    <property type="match status" value="3"/>
</dbReference>